<dbReference type="GO" id="GO:0009289">
    <property type="term" value="C:pilus"/>
    <property type="evidence" value="ECO:0007669"/>
    <property type="project" value="UniProtKB-SubCell"/>
</dbReference>
<dbReference type="InterPro" id="IPR008966">
    <property type="entry name" value="Adhesion_dom_sf"/>
</dbReference>
<dbReference type="Gene3D" id="2.60.40.1090">
    <property type="entry name" value="Fimbrial-type adhesion domain"/>
    <property type="match status" value="1"/>
</dbReference>
<evidence type="ECO:0000313" key="8">
    <source>
        <dbReference type="Proteomes" id="UP000317663"/>
    </source>
</evidence>
<dbReference type="InterPro" id="IPR050263">
    <property type="entry name" value="Bact_Fimbrial_Adh_Pro"/>
</dbReference>
<dbReference type="SUPFAM" id="SSF49401">
    <property type="entry name" value="Bacterial adhesins"/>
    <property type="match status" value="1"/>
</dbReference>
<dbReference type="AlphaFoldDB" id="A0A502GA76"/>
<accession>A0A502GA76</accession>
<dbReference type="OrthoDB" id="6522787at2"/>
<feature type="domain" description="Fimbrial-type adhesion" evidence="6">
    <location>
        <begin position="32"/>
        <end position="186"/>
    </location>
</feature>
<evidence type="ECO:0000259" key="6">
    <source>
        <dbReference type="Pfam" id="PF00419"/>
    </source>
</evidence>
<feature type="signal peptide" evidence="5">
    <location>
        <begin position="1"/>
        <end position="25"/>
    </location>
</feature>
<dbReference type="InterPro" id="IPR000259">
    <property type="entry name" value="Adhesion_dom_fimbrial"/>
</dbReference>
<gene>
    <name evidence="7" type="ORF">EAH77_18350</name>
</gene>
<keyword evidence="4" id="KW-0281">Fimbrium</keyword>
<comment type="caution">
    <text evidence="7">The sequence shown here is derived from an EMBL/GenBank/DDBJ whole genome shotgun (WGS) entry which is preliminary data.</text>
</comment>
<protein>
    <submittedName>
        <fullName evidence="7">Type 1 fimbrial protein</fullName>
    </submittedName>
</protein>
<keyword evidence="8" id="KW-1185">Reference proteome</keyword>
<dbReference type="InterPro" id="IPR036937">
    <property type="entry name" value="Adhesion_dom_fimbrial_sf"/>
</dbReference>
<dbReference type="GO" id="GO:0043709">
    <property type="term" value="P:cell adhesion involved in single-species biofilm formation"/>
    <property type="evidence" value="ECO:0007669"/>
    <property type="project" value="TreeGrafter"/>
</dbReference>
<evidence type="ECO:0000256" key="1">
    <source>
        <dbReference type="ARBA" id="ARBA00004561"/>
    </source>
</evidence>
<organism evidence="7 8">
    <name type="scientific">Ewingella americana</name>
    <dbReference type="NCBI Taxonomy" id="41202"/>
    <lineage>
        <taxon>Bacteria</taxon>
        <taxon>Pseudomonadati</taxon>
        <taxon>Pseudomonadota</taxon>
        <taxon>Gammaproteobacteria</taxon>
        <taxon>Enterobacterales</taxon>
        <taxon>Yersiniaceae</taxon>
        <taxon>Ewingella</taxon>
    </lineage>
</organism>
<reference evidence="7 8" key="1">
    <citation type="journal article" date="2019" name="Environ. Microbiol.">
        <title>Species interactions and distinct microbial communities in high Arctic permafrost affected cryosols are associated with the CH4 and CO2 gas fluxes.</title>
        <authorList>
            <person name="Altshuler I."/>
            <person name="Hamel J."/>
            <person name="Turney S."/>
            <person name="Magnuson E."/>
            <person name="Levesque R."/>
            <person name="Greer C."/>
            <person name="Whyte L.G."/>
        </authorList>
    </citation>
    <scope>NUCLEOTIDE SEQUENCE [LARGE SCALE GENOMIC DNA]</scope>
    <source>
        <strain evidence="7 8">E4</strain>
    </source>
</reference>
<dbReference type="PANTHER" id="PTHR33420:SF3">
    <property type="entry name" value="FIMBRIAL SUBUNIT ELFA"/>
    <property type="match status" value="1"/>
</dbReference>
<evidence type="ECO:0000256" key="2">
    <source>
        <dbReference type="ARBA" id="ARBA00006671"/>
    </source>
</evidence>
<name>A0A502GA76_9GAMM</name>
<comment type="similarity">
    <text evidence="2">Belongs to the fimbrial protein family.</text>
</comment>
<evidence type="ECO:0000256" key="3">
    <source>
        <dbReference type="ARBA" id="ARBA00022729"/>
    </source>
</evidence>
<feature type="chain" id="PRO_5021425441" evidence="5">
    <location>
        <begin position="26"/>
        <end position="186"/>
    </location>
</feature>
<evidence type="ECO:0000313" key="7">
    <source>
        <dbReference type="EMBL" id="TPG58869.1"/>
    </source>
</evidence>
<dbReference type="EMBL" id="RCZD01000010">
    <property type="protein sequence ID" value="TPG58869.1"/>
    <property type="molecule type" value="Genomic_DNA"/>
</dbReference>
<keyword evidence="3 5" id="KW-0732">Signal</keyword>
<comment type="subcellular location">
    <subcellularLocation>
        <location evidence="1">Fimbrium</location>
    </subcellularLocation>
</comment>
<evidence type="ECO:0000256" key="5">
    <source>
        <dbReference type="SAM" id="SignalP"/>
    </source>
</evidence>
<sequence>MRNYILNIKTLGLVTLIACPLFSFASDGDITFTGLVTSSACSLNGFNGGTTTTGETMELPTVTPSSFSASNGYAGMTDFTVDLKDCDITTFKNAQVAFSGSPDSLDNEILKNNASTSPASGVGVAILENDGTTLIDINGGAPSQKQQLSEGKTSLKFKVAYKSNASTPAVTAGNVSAKTFIDITYQ</sequence>
<dbReference type="Pfam" id="PF00419">
    <property type="entry name" value="Fimbrial"/>
    <property type="match status" value="1"/>
</dbReference>
<dbReference type="PANTHER" id="PTHR33420">
    <property type="entry name" value="FIMBRIAL SUBUNIT ELFA-RELATED"/>
    <property type="match status" value="1"/>
</dbReference>
<evidence type="ECO:0000256" key="4">
    <source>
        <dbReference type="ARBA" id="ARBA00023263"/>
    </source>
</evidence>
<dbReference type="Proteomes" id="UP000317663">
    <property type="component" value="Unassembled WGS sequence"/>
</dbReference>
<proteinExistence type="inferred from homology"/>